<name>A0ABS1DAI7_9PROT</name>
<proteinExistence type="predicted"/>
<organism evidence="1 2">
    <name type="scientific">Rhodovibrio sodomensis</name>
    <dbReference type="NCBI Taxonomy" id="1088"/>
    <lineage>
        <taxon>Bacteria</taxon>
        <taxon>Pseudomonadati</taxon>
        <taxon>Pseudomonadota</taxon>
        <taxon>Alphaproteobacteria</taxon>
        <taxon>Rhodospirillales</taxon>
        <taxon>Rhodovibrionaceae</taxon>
        <taxon>Rhodovibrio</taxon>
    </lineage>
</organism>
<comment type="caution">
    <text evidence="1">The sequence shown here is derived from an EMBL/GenBank/DDBJ whole genome shotgun (WGS) entry which is preliminary data.</text>
</comment>
<accession>A0ABS1DAI7</accession>
<gene>
    <name evidence="1" type="ORF">CKO28_02550</name>
</gene>
<sequence>MAYYTVVATTATRTFAACALVDAISDQDATRRARELRESGQLDFLPIEAKLGIRRASRVEIQSYQSFMALKPGKAPAAYDTGLSARNDRLRRAFFEKLWRREITPQA</sequence>
<dbReference type="Proteomes" id="UP001296873">
    <property type="component" value="Unassembled WGS sequence"/>
</dbReference>
<evidence type="ECO:0008006" key="3">
    <source>
        <dbReference type="Google" id="ProtNLM"/>
    </source>
</evidence>
<evidence type="ECO:0000313" key="2">
    <source>
        <dbReference type="Proteomes" id="UP001296873"/>
    </source>
</evidence>
<dbReference type="EMBL" id="NRRL01000003">
    <property type="protein sequence ID" value="MBK1666922.1"/>
    <property type="molecule type" value="Genomic_DNA"/>
</dbReference>
<keyword evidence="2" id="KW-1185">Reference proteome</keyword>
<protein>
    <recommendedName>
        <fullName evidence="3">GIY-YIG domain-containing protein</fullName>
    </recommendedName>
</protein>
<reference evidence="1 2" key="1">
    <citation type="journal article" date="2020" name="Microorganisms">
        <title>Osmotic Adaptation and Compatible Solute Biosynthesis of Phototrophic Bacteria as Revealed from Genome Analyses.</title>
        <authorList>
            <person name="Imhoff J.F."/>
            <person name="Rahn T."/>
            <person name="Kunzel S."/>
            <person name="Keller A."/>
            <person name="Neulinger S.C."/>
        </authorList>
    </citation>
    <scope>NUCLEOTIDE SEQUENCE [LARGE SCALE GENOMIC DNA]</scope>
    <source>
        <strain evidence="1 2">DSM 9895</strain>
    </source>
</reference>
<dbReference type="RefSeq" id="WP_200338980.1">
    <property type="nucleotide sequence ID" value="NZ_NRRL01000003.1"/>
</dbReference>
<evidence type="ECO:0000313" key="1">
    <source>
        <dbReference type="EMBL" id="MBK1666922.1"/>
    </source>
</evidence>